<dbReference type="InterPro" id="IPR057458">
    <property type="entry name" value="GRDP_C2"/>
</dbReference>
<sequence>MEWEQELEWEAAQSIEISVDLVAAAKQQLKFLAAVDRNRWLYEGPGLDRAIYRYNAFWLPLLAKHSESQLLDGPLVVPLDCEWIWHCHRLNPVRYKLDCKEFYGRILDNQDVVSSAGEASRSTTEEVWKTLYPGEPYELDLNSARQDNIHGRNVGGVKCTKYDLIAAVQRQTPFFYQVSRPHMIDDRYLEGSVARTKGQKLDVGFSGTTKTFEEMYGSRYWRAGAMYRGRTPSCVRTTPYFGVASKTVTTVSDSQQIKLPGESFGGNDGGCESEESTRGTLPKSLSVLKSQAPNSSKTMGTTSISLEDFLSSQSSLKIEKWLELLPNSNIIDSKPIGLLVAISITVPTKVPYILHTIRSRPFSKTSCLFPLPVRAQFAKSWTNIIDEAGNLVMSLQMRNSKKSRGKGENVRKEVVGITESGEKCTLAELTESKWSLVNSPWSLQFPITNNDDGHLLELTGPLTVRLFVGGRLDYELKHCEKHKGFENHLITAIEFSDEYPYGRAVALLDFKSGTVKVNEEWFLLPASVLAFIFANIFRKEGYNTHIIGIKTLKQKGNALMPSEGGALSESCNAKCGNGVGSDVGTLESGGCGGCGGCGPKVVAVAAVVVVDVAVAVVVVVVMATNQAMWLVPVMATIMNTQIKSSPHRMRYLLHEM</sequence>
<feature type="domain" description="GRDP C2" evidence="3">
    <location>
        <begin position="290"/>
        <end position="346"/>
    </location>
</feature>
<reference evidence="5" key="2">
    <citation type="journal article" date="2024" name="Plant">
        <title>Genomic evolution and insights into agronomic trait innovations of Sesamum species.</title>
        <authorList>
            <person name="Miao H."/>
            <person name="Wang L."/>
            <person name="Qu L."/>
            <person name="Liu H."/>
            <person name="Sun Y."/>
            <person name="Le M."/>
            <person name="Wang Q."/>
            <person name="Wei S."/>
            <person name="Zheng Y."/>
            <person name="Lin W."/>
            <person name="Duan Y."/>
            <person name="Cao H."/>
            <person name="Xiong S."/>
            <person name="Wang X."/>
            <person name="Wei L."/>
            <person name="Li C."/>
            <person name="Ma Q."/>
            <person name="Ju M."/>
            <person name="Zhao R."/>
            <person name="Li G."/>
            <person name="Mu C."/>
            <person name="Tian Q."/>
            <person name="Mei H."/>
            <person name="Zhang T."/>
            <person name="Gao T."/>
            <person name="Zhang H."/>
        </authorList>
    </citation>
    <scope>NUCLEOTIDE SEQUENCE</scope>
    <source>
        <strain evidence="5">K16</strain>
    </source>
</reference>
<evidence type="ECO:0000259" key="3">
    <source>
        <dbReference type="Pfam" id="PF25334"/>
    </source>
</evidence>
<evidence type="ECO:0000256" key="2">
    <source>
        <dbReference type="SAM" id="Phobius"/>
    </source>
</evidence>
<feature type="domain" description="GRPD C-terminal" evidence="4">
    <location>
        <begin position="384"/>
        <end position="517"/>
    </location>
</feature>
<proteinExistence type="predicted"/>
<gene>
    <name evidence="5" type="ORF">Sango_0084000</name>
</gene>
<dbReference type="PANTHER" id="PTHR34365">
    <property type="entry name" value="ENOLASE (DUF1399)"/>
    <property type="match status" value="1"/>
</dbReference>
<evidence type="ECO:0000259" key="4">
    <source>
        <dbReference type="Pfam" id="PF25335"/>
    </source>
</evidence>
<dbReference type="PANTHER" id="PTHR34365:SF7">
    <property type="entry name" value="GLYCINE-RICH DOMAIN-CONTAINING PROTEIN 1"/>
    <property type="match status" value="1"/>
</dbReference>
<organism evidence="5 6">
    <name type="scientific">Sesamum angolense</name>
    <dbReference type="NCBI Taxonomy" id="2727404"/>
    <lineage>
        <taxon>Eukaryota</taxon>
        <taxon>Viridiplantae</taxon>
        <taxon>Streptophyta</taxon>
        <taxon>Embryophyta</taxon>
        <taxon>Tracheophyta</taxon>
        <taxon>Spermatophyta</taxon>
        <taxon>Magnoliopsida</taxon>
        <taxon>eudicotyledons</taxon>
        <taxon>Gunneridae</taxon>
        <taxon>Pentapetalae</taxon>
        <taxon>asterids</taxon>
        <taxon>lamiids</taxon>
        <taxon>Lamiales</taxon>
        <taxon>Pedaliaceae</taxon>
        <taxon>Sesamum</taxon>
    </lineage>
</organism>
<reference evidence="5" key="1">
    <citation type="submission" date="2020-06" db="EMBL/GenBank/DDBJ databases">
        <authorList>
            <person name="Li T."/>
            <person name="Hu X."/>
            <person name="Zhang T."/>
            <person name="Song X."/>
            <person name="Zhang H."/>
            <person name="Dai N."/>
            <person name="Sheng W."/>
            <person name="Hou X."/>
            <person name="Wei L."/>
        </authorList>
    </citation>
    <scope>NUCLEOTIDE SEQUENCE</scope>
    <source>
        <strain evidence="5">K16</strain>
        <tissue evidence="5">Leaf</tissue>
    </source>
</reference>
<keyword evidence="2" id="KW-0472">Membrane</keyword>
<evidence type="ECO:0000313" key="5">
    <source>
        <dbReference type="EMBL" id="KAK4410110.1"/>
    </source>
</evidence>
<accession>A0AAE1XE15</accession>
<keyword evidence="6" id="KW-1185">Reference proteome</keyword>
<feature type="region of interest" description="Disordered" evidence="1">
    <location>
        <begin position="257"/>
        <end position="282"/>
    </location>
</feature>
<dbReference type="Proteomes" id="UP001289374">
    <property type="component" value="Unassembled WGS sequence"/>
</dbReference>
<dbReference type="InterPro" id="IPR009836">
    <property type="entry name" value="GRDP-like"/>
</dbReference>
<dbReference type="AlphaFoldDB" id="A0AAE1XE15"/>
<dbReference type="EMBL" id="JACGWL010000001">
    <property type="protein sequence ID" value="KAK4410110.1"/>
    <property type="molecule type" value="Genomic_DNA"/>
</dbReference>
<keyword evidence="2" id="KW-0812">Transmembrane</keyword>
<protein>
    <submittedName>
        <fullName evidence="5">Glycine-rich domain-containing protein 2</fullName>
    </submittedName>
</protein>
<dbReference type="InterPro" id="IPR057518">
    <property type="entry name" value="GRDP_C"/>
</dbReference>
<name>A0AAE1XE15_9LAMI</name>
<comment type="caution">
    <text evidence="5">The sequence shown here is derived from an EMBL/GenBank/DDBJ whole genome shotgun (WGS) entry which is preliminary data.</text>
</comment>
<dbReference type="Pfam" id="PF07173">
    <property type="entry name" value="GRDP-like"/>
    <property type="match status" value="1"/>
</dbReference>
<dbReference type="Pfam" id="PF25334">
    <property type="entry name" value="C2_GRDP"/>
    <property type="match status" value="1"/>
</dbReference>
<dbReference type="Pfam" id="PF25335">
    <property type="entry name" value="GRDP_C"/>
    <property type="match status" value="1"/>
</dbReference>
<evidence type="ECO:0000313" key="6">
    <source>
        <dbReference type="Proteomes" id="UP001289374"/>
    </source>
</evidence>
<feature type="transmembrane region" description="Helical" evidence="2">
    <location>
        <begin position="601"/>
        <end position="624"/>
    </location>
</feature>
<keyword evidence="2" id="KW-1133">Transmembrane helix</keyword>
<evidence type="ECO:0000256" key="1">
    <source>
        <dbReference type="SAM" id="MobiDB-lite"/>
    </source>
</evidence>